<comment type="caution">
    <text evidence="2">The sequence shown here is derived from an EMBL/GenBank/DDBJ whole genome shotgun (WGS) entry which is preliminary data.</text>
</comment>
<proteinExistence type="predicted"/>
<gene>
    <name evidence="2" type="ORF">LBV24_14405</name>
</gene>
<keyword evidence="1" id="KW-0472">Membrane</keyword>
<keyword evidence="1" id="KW-0812">Transmembrane</keyword>
<protein>
    <submittedName>
        <fullName evidence="2">Uncharacterized protein</fullName>
    </submittedName>
</protein>
<dbReference type="InterPro" id="IPR045749">
    <property type="entry name" value="DUF6090"/>
</dbReference>
<keyword evidence="1" id="KW-1133">Transmembrane helix</keyword>
<dbReference type="RefSeq" id="WP_224479365.1">
    <property type="nucleotide sequence ID" value="NZ_JAIUJS010000011.1"/>
</dbReference>
<evidence type="ECO:0000256" key="1">
    <source>
        <dbReference type="SAM" id="Phobius"/>
    </source>
</evidence>
<evidence type="ECO:0000313" key="3">
    <source>
        <dbReference type="Proteomes" id="UP001198402"/>
    </source>
</evidence>
<feature type="transmembrane region" description="Helical" evidence="1">
    <location>
        <begin position="21"/>
        <end position="42"/>
    </location>
</feature>
<sequence>MIKFFRHIRRSLIQKNQMGKYFKYAIGEILLVVIGILIALQINNWNEQRKANAEEQVLLSQLKSDFIDNLEQLNQKIRTRNVMLKSCDEAFKIIDNPSLAVKDSIDVLIARTMPYATFDPIIHDLSSSGELKLINNIKLKQALTNWSADIIDVTEDEHAWKQYRHDHYIPFLQKNYQLRSLRNKAFKANVLGSYTIQRETLNSTYSEYEIGYSKHKENYIALLENPDFEDHLTRLYAINSWTNVQSNILRQHIEDIIKMIDNELELKK</sequence>
<dbReference type="Proteomes" id="UP001198402">
    <property type="component" value="Unassembled WGS sequence"/>
</dbReference>
<dbReference type="Pfam" id="PF19578">
    <property type="entry name" value="DUF6090"/>
    <property type="match status" value="1"/>
</dbReference>
<evidence type="ECO:0000313" key="2">
    <source>
        <dbReference type="EMBL" id="MCA0154419.1"/>
    </source>
</evidence>
<reference evidence="3" key="1">
    <citation type="submission" date="2023-07" db="EMBL/GenBank/DDBJ databases">
        <authorList>
            <person name="Yue Y."/>
        </authorList>
    </citation>
    <scope>NUCLEOTIDE SEQUENCE [LARGE SCALE GENOMIC DNA]</scope>
    <source>
        <strain evidence="3">2Y89</strain>
    </source>
</reference>
<organism evidence="2 3">
    <name type="scientific">Winogradskyella vincentii</name>
    <dbReference type="NCBI Taxonomy" id="2877122"/>
    <lineage>
        <taxon>Bacteria</taxon>
        <taxon>Pseudomonadati</taxon>
        <taxon>Bacteroidota</taxon>
        <taxon>Flavobacteriia</taxon>
        <taxon>Flavobacteriales</taxon>
        <taxon>Flavobacteriaceae</taxon>
        <taxon>Winogradskyella</taxon>
    </lineage>
</organism>
<dbReference type="EMBL" id="JAIUJS010000011">
    <property type="protein sequence ID" value="MCA0154419.1"/>
    <property type="molecule type" value="Genomic_DNA"/>
</dbReference>
<name>A0ABS7Y3B1_9FLAO</name>
<keyword evidence="3" id="KW-1185">Reference proteome</keyword>
<accession>A0ABS7Y3B1</accession>